<dbReference type="CDD" id="cd01673">
    <property type="entry name" value="dNK"/>
    <property type="match status" value="2"/>
</dbReference>
<evidence type="ECO:0000313" key="3">
    <source>
        <dbReference type="Proteomes" id="UP000275408"/>
    </source>
</evidence>
<dbReference type="PANTHER" id="PTHR10513">
    <property type="entry name" value="DEOXYNUCLEOSIDE KINASE"/>
    <property type="match status" value="1"/>
</dbReference>
<dbReference type="OrthoDB" id="567086at2759"/>
<dbReference type="EMBL" id="RCHS01004353">
    <property type="protein sequence ID" value="RMX35641.1"/>
    <property type="molecule type" value="Genomic_DNA"/>
</dbReference>
<dbReference type="FunFam" id="3.40.50.300:FF:001571">
    <property type="entry name" value="Deoxynucleoside kinase"/>
    <property type="match status" value="2"/>
</dbReference>
<comment type="caution">
    <text evidence="2">The sequence shown here is derived from an EMBL/GenBank/DDBJ whole genome shotgun (WGS) entry which is preliminary data.</text>
</comment>
<evidence type="ECO:0000313" key="2">
    <source>
        <dbReference type="EMBL" id="RMX35641.1"/>
    </source>
</evidence>
<dbReference type="SUPFAM" id="SSF52540">
    <property type="entry name" value="P-loop containing nucleoside triphosphate hydrolases"/>
    <property type="match status" value="2"/>
</dbReference>
<name>A0A3M6T4I3_POCDA</name>
<dbReference type="Pfam" id="PF01712">
    <property type="entry name" value="dNK"/>
    <property type="match status" value="2"/>
</dbReference>
<organism evidence="2 3">
    <name type="scientific">Pocillopora damicornis</name>
    <name type="common">Cauliflower coral</name>
    <name type="synonym">Millepora damicornis</name>
    <dbReference type="NCBI Taxonomy" id="46731"/>
    <lineage>
        <taxon>Eukaryota</taxon>
        <taxon>Metazoa</taxon>
        <taxon>Cnidaria</taxon>
        <taxon>Anthozoa</taxon>
        <taxon>Hexacorallia</taxon>
        <taxon>Scleractinia</taxon>
        <taxon>Astrocoeniina</taxon>
        <taxon>Pocilloporidae</taxon>
        <taxon>Pocillopora</taxon>
    </lineage>
</organism>
<sequence>MTFKCHSLFALLSRVTKPGLKGSLSRKMIGNIRNVSTCNGVNGSNDHSVNRNITVAIEGNIGSGKTSLLKFFKKNSLVEVIEEPVKKWQNVDGNNTLELMYSDPKRWSYLFESYVLLTMMQVHHRPQTTPVRLLERSAYSARYCFMENLHRSGMLSTVEYTIFQEWFDYLMANEKPQIDLIVYLRTSPEKCMERIKKRSRDEESSVSMELLNSLHERYEEWLVKKSKFSLPAPVVVVDGNKSLTDMFQFYETNTQLLLEINICNLALSSVSSTMLSYTDSLVSECAMEEDTRERNITVAVEGNIGSGKTTLLNHFRHHSEVEVLEEPVDKWKNVGGKNLLELFYTDCQRWSYLFESYAVLSLMKIHKKPHVTPVKMIERSVYSGYFCFEHNLCKSGMMSKAEHSVHNEWFNWITKQQQPHLDLIIYLKTSPETCMERIKARNRSEEKTIPMELLNALHERHEEWLIQRKFPVPAPVMVVDGNRDLDEMITFYKKNDQYILGMKQWPQLHSLQRPVC</sequence>
<dbReference type="Proteomes" id="UP000275408">
    <property type="component" value="Unassembled WGS sequence"/>
</dbReference>
<evidence type="ECO:0000259" key="1">
    <source>
        <dbReference type="Pfam" id="PF01712"/>
    </source>
</evidence>
<dbReference type="PANTHER" id="PTHR10513:SF24">
    <property type="entry name" value="THYMIDINE KINASE 2, MITOCHONDRIAL"/>
    <property type="match status" value="1"/>
</dbReference>
<dbReference type="Gene3D" id="3.40.50.300">
    <property type="entry name" value="P-loop containing nucleotide triphosphate hydrolases"/>
    <property type="match status" value="2"/>
</dbReference>
<feature type="domain" description="Deoxynucleoside kinase" evidence="1">
    <location>
        <begin position="56"/>
        <end position="245"/>
    </location>
</feature>
<feature type="domain" description="Deoxynucleoside kinase" evidence="1">
    <location>
        <begin position="299"/>
        <end position="487"/>
    </location>
</feature>
<reference evidence="2 3" key="1">
    <citation type="journal article" date="2018" name="Sci. Rep.">
        <title>Comparative analysis of the Pocillopora damicornis genome highlights role of immune system in coral evolution.</title>
        <authorList>
            <person name="Cunning R."/>
            <person name="Bay R.A."/>
            <person name="Gillette P."/>
            <person name="Baker A.C."/>
            <person name="Traylor-Knowles N."/>
        </authorList>
    </citation>
    <scope>NUCLEOTIDE SEQUENCE [LARGE SCALE GENOMIC DNA]</scope>
    <source>
        <strain evidence="2">RSMAS</strain>
        <tissue evidence="2">Whole animal</tissue>
    </source>
</reference>
<protein>
    <recommendedName>
        <fullName evidence="1">Deoxynucleoside kinase domain-containing protein</fullName>
    </recommendedName>
</protein>
<proteinExistence type="predicted"/>
<dbReference type="AlphaFoldDB" id="A0A3M6T4I3"/>
<keyword evidence="3" id="KW-1185">Reference proteome</keyword>
<dbReference type="InterPro" id="IPR027417">
    <property type="entry name" value="P-loop_NTPase"/>
</dbReference>
<dbReference type="InterPro" id="IPR031314">
    <property type="entry name" value="DNK_dom"/>
</dbReference>
<dbReference type="STRING" id="46731.A0A3M6T4I3"/>
<accession>A0A3M6T4I3</accession>
<dbReference type="GO" id="GO:0005739">
    <property type="term" value="C:mitochondrion"/>
    <property type="evidence" value="ECO:0007669"/>
    <property type="project" value="TreeGrafter"/>
</dbReference>
<gene>
    <name evidence="2" type="ORF">pdam_00023357</name>
</gene>
<dbReference type="InterPro" id="IPR050566">
    <property type="entry name" value="Deoxyribonucleoside_kinase"/>
</dbReference>
<dbReference type="GO" id="GO:0019136">
    <property type="term" value="F:deoxynucleoside kinase activity"/>
    <property type="evidence" value="ECO:0007669"/>
    <property type="project" value="TreeGrafter"/>
</dbReference>